<evidence type="ECO:0000256" key="4">
    <source>
        <dbReference type="ARBA" id="ARBA00022692"/>
    </source>
</evidence>
<dbReference type="InterPro" id="IPR006043">
    <property type="entry name" value="NCS2"/>
</dbReference>
<keyword evidence="3" id="KW-0813">Transport</keyword>
<feature type="transmembrane region" description="Helical" evidence="7">
    <location>
        <begin position="168"/>
        <end position="188"/>
    </location>
</feature>
<keyword evidence="5 7" id="KW-1133">Transmembrane helix</keyword>
<dbReference type="InterPro" id="IPR045018">
    <property type="entry name" value="Azg-like"/>
</dbReference>
<feature type="transmembrane region" description="Helical" evidence="7">
    <location>
        <begin position="410"/>
        <end position="428"/>
    </location>
</feature>
<keyword evidence="6 7" id="KW-0472">Membrane</keyword>
<dbReference type="PANTHER" id="PTHR43337">
    <property type="entry name" value="XANTHINE/URACIL PERMEASE C887.17-RELATED"/>
    <property type="match status" value="1"/>
</dbReference>
<name>A0ABW1PCM6_9PSEU</name>
<sequence length="429" mass="43131">MTQVRLHDRVDRAFGLRERGSTVRVEVLGGVSTFLAMSYIVLVNPAVLAEGGVPWAAAFTATALVAGLATLAVGLWARLPFAVAPGMEINALVVFSVIGTRGFSWQQALGLVFCSGVLMVAVTALGWRARVVEAIPADVRTGLVACVGIFIGVVGLTVGGLVGGDWPGVLASPGAIALGIGFGVACLLRALKVRAAVLVAIAAAAVYCALAGVRADPPKAGEGTAALFALDLGAVVEPAAWGVVLVLFALDFFGSVAKMVGLSANTAIQRDGEVPGIRRALQVDSLATVGGAVVGSTSFVTFVESGVGIRAGARTGLAAVTTGVLLLACLVLAPVLTWIPAVAAGGALLYVALGTLPKPAELRGRSPATPVVVGVMAVVTLLTSALDQALLAGLLAHLVACAVGRRGPGATLLVITALLAVSVAVQYWT</sequence>
<dbReference type="PANTHER" id="PTHR43337:SF1">
    <property type="entry name" value="XANTHINE_URACIL PERMEASE C887.17-RELATED"/>
    <property type="match status" value="1"/>
</dbReference>
<reference evidence="9" key="1">
    <citation type="journal article" date="2019" name="Int. J. Syst. Evol. Microbiol.">
        <title>The Global Catalogue of Microorganisms (GCM) 10K type strain sequencing project: providing services to taxonomists for standard genome sequencing and annotation.</title>
        <authorList>
            <consortium name="The Broad Institute Genomics Platform"/>
            <consortium name="The Broad Institute Genome Sequencing Center for Infectious Disease"/>
            <person name="Wu L."/>
            <person name="Ma J."/>
        </authorList>
    </citation>
    <scope>NUCLEOTIDE SEQUENCE [LARGE SCALE GENOMIC DNA]</scope>
    <source>
        <strain evidence="9">CGMCC 4.7246</strain>
    </source>
</reference>
<keyword evidence="9" id="KW-1185">Reference proteome</keyword>
<evidence type="ECO:0000256" key="3">
    <source>
        <dbReference type="ARBA" id="ARBA00022448"/>
    </source>
</evidence>
<feature type="transmembrane region" description="Helical" evidence="7">
    <location>
        <begin position="371"/>
        <end position="398"/>
    </location>
</feature>
<feature type="transmembrane region" description="Helical" evidence="7">
    <location>
        <begin position="83"/>
        <end position="103"/>
    </location>
</feature>
<evidence type="ECO:0000256" key="6">
    <source>
        <dbReference type="ARBA" id="ARBA00023136"/>
    </source>
</evidence>
<organism evidence="8 9">
    <name type="scientific">Saccharothrix lopnurensis</name>
    <dbReference type="NCBI Taxonomy" id="1670621"/>
    <lineage>
        <taxon>Bacteria</taxon>
        <taxon>Bacillati</taxon>
        <taxon>Actinomycetota</taxon>
        <taxon>Actinomycetes</taxon>
        <taxon>Pseudonocardiales</taxon>
        <taxon>Pseudonocardiaceae</taxon>
        <taxon>Saccharothrix</taxon>
    </lineage>
</organism>
<evidence type="ECO:0000313" key="8">
    <source>
        <dbReference type="EMBL" id="MFC6093135.1"/>
    </source>
</evidence>
<protein>
    <submittedName>
        <fullName evidence="8">Solute carrier family 23 protein</fullName>
    </submittedName>
</protein>
<comment type="caution">
    <text evidence="8">The sequence shown here is derived from an EMBL/GenBank/DDBJ whole genome shotgun (WGS) entry which is preliminary data.</text>
</comment>
<dbReference type="RefSeq" id="WP_380640021.1">
    <property type="nucleotide sequence ID" value="NZ_JBHSQO010000038.1"/>
</dbReference>
<dbReference type="Pfam" id="PF00860">
    <property type="entry name" value="Xan_ur_permease"/>
    <property type="match status" value="1"/>
</dbReference>
<keyword evidence="4 7" id="KW-0812">Transmembrane</keyword>
<feature type="transmembrane region" description="Helical" evidence="7">
    <location>
        <begin position="141"/>
        <end position="162"/>
    </location>
</feature>
<evidence type="ECO:0000256" key="1">
    <source>
        <dbReference type="ARBA" id="ARBA00004127"/>
    </source>
</evidence>
<proteinExistence type="inferred from homology"/>
<comment type="subcellular location">
    <subcellularLocation>
        <location evidence="1">Endomembrane system</location>
        <topology evidence="1">Multi-pass membrane protein</topology>
    </subcellularLocation>
</comment>
<feature type="transmembrane region" description="Helical" evidence="7">
    <location>
        <begin position="21"/>
        <end position="43"/>
    </location>
</feature>
<gene>
    <name evidence="8" type="ORF">ACFP3R_28020</name>
</gene>
<feature type="transmembrane region" description="Helical" evidence="7">
    <location>
        <begin position="55"/>
        <end position="76"/>
    </location>
</feature>
<feature type="transmembrane region" description="Helical" evidence="7">
    <location>
        <begin position="195"/>
        <end position="213"/>
    </location>
</feature>
<evidence type="ECO:0000313" key="9">
    <source>
        <dbReference type="Proteomes" id="UP001596220"/>
    </source>
</evidence>
<feature type="transmembrane region" description="Helical" evidence="7">
    <location>
        <begin position="109"/>
        <end position="129"/>
    </location>
</feature>
<dbReference type="Proteomes" id="UP001596220">
    <property type="component" value="Unassembled WGS sequence"/>
</dbReference>
<evidence type="ECO:0000256" key="7">
    <source>
        <dbReference type="SAM" id="Phobius"/>
    </source>
</evidence>
<evidence type="ECO:0000256" key="5">
    <source>
        <dbReference type="ARBA" id="ARBA00022989"/>
    </source>
</evidence>
<dbReference type="EMBL" id="JBHSQO010000038">
    <property type="protein sequence ID" value="MFC6093135.1"/>
    <property type="molecule type" value="Genomic_DNA"/>
</dbReference>
<feature type="transmembrane region" description="Helical" evidence="7">
    <location>
        <begin position="324"/>
        <end position="351"/>
    </location>
</feature>
<evidence type="ECO:0000256" key="2">
    <source>
        <dbReference type="ARBA" id="ARBA00005697"/>
    </source>
</evidence>
<feature type="transmembrane region" description="Helical" evidence="7">
    <location>
        <begin position="225"/>
        <end position="250"/>
    </location>
</feature>
<accession>A0ABW1PCM6</accession>
<comment type="similarity">
    <text evidence="2">Belongs to the nucleobase:cation symporter-2 (NCS2) (TC 2.A.40) family. Azg-like subfamily.</text>
</comment>